<feature type="compositionally biased region" description="Basic and acidic residues" evidence="3">
    <location>
        <begin position="80"/>
        <end position="90"/>
    </location>
</feature>
<evidence type="ECO:0000313" key="6">
    <source>
        <dbReference type="Proteomes" id="UP000034150"/>
    </source>
</evidence>
<protein>
    <submittedName>
        <fullName evidence="5">Peptidase S15</fullName>
    </submittedName>
</protein>
<keyword evidence="2" id="KW-0378">Hydrolase</keyword>
<dbReference type="PATRIC" id="fig|1807.13.peg.6010"/>
<gene>
    <name evidence="5" type="ORF">WN67_27645</name>
</gene>
<reference evidence="5 6" key="1">
    <citation type="journal article" date="2015" name="Genome Announc.">
        <title>Draft Genome Sequence of Mycobacterium obuense Strain UC1, Isolated from Patient Sputum.</title>
        <authorList>
            <person name="Greninger A.L."/>
            <person name="Cunningham G."/>
            <person name="Hsu E.D."/>
            <person name="Yu J.M."/>
            <person name="Chiu C.Y."/>
            <person name="Miller S."/>
        </authorList>
    </citation>
    <scope>NUCLEOTIDE SEQUENCE [LARGE SCALE GENOMIC DNA]</scope>
    <source>
        <strain evidence="5 6">UC1</strain>
    </source>
</reference>
<dbReference type="InterPro" id="IPR029058">
    <property type="entry name" value="AB_hydrolase_fold"/>
</dbReference>
<dbReference type="GO" id="GO:0052689">
    <property type="term" value="F:carboxylic ester hydrolase activity"/>
    <property type="evidence" value="ECO:0007669"/>
    <property type="project" value="UniProtKB-ARBA"/>
</dbReference>
<dbReference type="AlphaFoldDB" id="A0A0M2JV22"/>
<sequence length="792" mass="83617">MGAGSCVGRVGGLAVALGIGAAVLAGAGVAVADEGADSSPTVSAPTSQTAKTPETPRKTLKERRALRNKPSAEGTAQNTDGEKPDADTRPVRTRHKLSAVARGTEPAAKAVKADEAHDTAEAVATPVVADTAVESAPAEVPATVRKPFWVKTPVLTHQDSEVTEQDPEPARVVTPLLDRIAAKRAAADAGGDPALPALASLVMSVVAAGREATTDAPATVGSELTTSQVADSYPIPEGVTVKEVHPPLFWLQRIPVLGTFVFTPIVRTLHALPLVGDALQPIIGFPLNRFDPPGTPQPKSYWVTSFDGTRIFVNVMPSLKFDEYGQAPTVLDGPGLGLPGSTSLALQNDSLLPFDVIGIGRLREAGYNVVTWDPRGEWRSGGIMHLDSPDLEGRDVSHIISFLSTLPYVKLDTTNDPRLGMVGASYGGGIQLSAAAIDHRIDAIVPTIAWNDLVDVLFPRGAVNSAWGTLLPAVLVLTLAREHPRILPVAVMGVLFGKVKQSDLDLVESFGFADQIKDITAPTLLIQGTVDTLFPLSQADANAKDLLAAGTTTKVIWYCGGHGACLSQPKRGEVILDRTMDWLNHYVMGDDTVSTGPEFEWTDQNGEWYSSEKYPVDSGTPIIATETKPKTIPFIPFLGGSGPDPRILFHGPLQTLLGIASAGPALNAVNLKVPAAQELTHIVGAPELTLTYSGKGNAKHVYAQIVDDKTGLVLGTQATAIPVTLDGATHEVTFSLEQVAHTLQPGESVTVQLVTSTIKFLNFYSWGRITVEGMTIELPTLATDAQPETISA</sequence>
<dbReference type="InterPro" id="IPR013736">
    <property type="entry name" value="Xaa-Pro_dipept_C"/>
</dbReference>
<dbReference type="InterPro" id="IPR050261">
    <property type="entry name" value="FrsA_esterase"/>
</dbReference>
<evidence type="ECO:0000259" key="4">
    <source>
        <dbReference type="SMART" id="SM00939"/>
    </source>
</evidence>
<dbReference type="InterPro" id="IPR000383">
    <property type="entry name" value="Xaa-Pro-like_dom"/>
</dbReference>
<dbReference type="EMBL" id="LAUZ02000142">
    <property type="protein sequence ID" value="KKE98734.1"/>
    <property type="molecule type" value="Genomic_DNA"/>
</dbReference>
<organism evidence="5 6">
    <name type="scientific">Mycolicibacterium obuense</name>
    <dbReference type="NCBI Taxonomy" id="1807"/>
    <lineage>
        <taxon>Bacteria</taxon>
        <taxon>Bacillati</taxon>
        <taxon>Actinomycetota</taxon>
        <taxon>Actinomycetes</taxon>
        <taxon>Mycobacteriales</taxon>
        <taxon>Mycobacteriaceae</taxon>
        <taxon>Mycolicibacterium</taxon>
    </lineage>
</organism>
<comment type="similarity">
    <text evidence="1">Belongs to the AB hydrolase superfamily.</text>
</comment>
<comment type="caution">
    <text evidence="5">The sequence shown here is derived from an EMBL/GenBank/DDBJ whole genome shotgun (WGS) entry which is preliminary data.</text>
</comment>
<dbReference type="PANTHER" id="PTHR22946">
    <property type="entry name" value="DIENELACTONE HYDROLASE DOMAIN-CONTAINING PROTEIN-RELATED"/>
    <property type="match status" value="1"/>
</dbReference>
<feature type="compositionally biased region" description="Basic and acidic residues" evidence="3">
    <location>
        <begin position="54"/>
        <end position="65"/>
    </location>
</feature>
<evidence type="ECO:0000313" key="5">
    <source>
        <dbReference type="EMBL" id="KKE98734.1"/>
    </source>
</evidence>
<proteinExistence type="inferred from homology"/>
<keyword evidence="6" id="KW-1185">Reference proteome</keyword>
<dbReference type="GO" id="GO:0008239">
    <property type="term" value="F:dipeptidyl-peptidase activity"/>
    <property type="evidence" value="ECO:0007669"/>
    <property type="project" value="InterPro"/>
</dbReference>
<dbReference type="OrthoDB" id="9804819at2"/>
<evidence type="ECO:0000256" key="3">
    <source>
        <dbReference type="SAM" id="MobiDB-lite"/>
    </source>
</evidence>
<accession>A0A0M2JV22</accession>
<evidence type="ECO:0000256" key="1">
    <source>
        <dbReference type="ARBA" id="ARBA00008645"/>
    </source>
</evidence>
<dbReference type="Pfam" id="PF02129">
    <property type="entry name" value="Peptidase_S15"/>
    <property type="match status" value="1"/>
</dbReference>
<feature type="compositionally biased region" description="Polar residues" evidence="3">
    <location>
        <begin position="38"/>
        <end position="52"/>
    </location>
</feature>
<feature type="domain" description="Xaa-Pro dipeptidyl-peptidase C-terminal" evidence="4">
    <location>
        <begin position="580"/>
        <end position="782"/>
    </location>
</feature>
<dbReference type="SMART" id="SM00939">
    <property type="entry name" value="PepX_C"/>
    <property type="match status" value="1"/>
</dbReference>
<dbReference type="SUPFAM" id="SSF53474">
    <property type="entry name" value="alpha/beta-Hydrolases"/>
    <property type="match status" value="1"/>
</dbReference>
<feature type="region of interest" description="Disordered" evidence="3">
    <location>
        <begin position="34"/>
        <end position="117"/>
    </location>
</feature>
<dbReference type="STRING" id="1807.MOBUDSM44075_02449"/>
<dbReference type="Proteomes" id="UP000034150">
    <property type="component" value="Unassembled WGS sequence"/>
</dbReference>
<dbReference type="PANTHER" id="PTHR22946:SF9">
    <property type="entry name" value="POLYKETIDE TRANSFERASE AF380"/>
    <property type="match status" value="1"/>
</dbReference>
<name>A0A0M2JV22_9MYCO</name>
<evidence type="ECO:0000256" key="2">
    <source>
        <dbReference type="ARBA" id="ARBA00022801"/>
    </source>
</evidence>
<dbReference type="Gene3D" id="3.40.50.1820">
    <property type="entry name" value="alpha/beta hydrolase"/>
    <property type="match status" value="2"/>
</dbReference>